<dbReference type="PROSITE" id="PS50977">
    <property type="entry name" value="HTH_TETR_2"/>
    <property type="match status" value="1"/>
</dbReference>
<dbReference type="HOGENOM" id="CLU_069543_2_1_11"/>
<dbReference type="GO" id="GO:0003700">
    <property type="term" value="F:DNA-binding transcription factor activity"/>
    <property type="evidence" value="ECO:0007669"/>
    <property type="project" value="TreeGrafter"/>
</dbReference>
<evidence type="ECO:0000256" key="5">
    <source>
        <dbReference type="PROSITE-ProRule" id="PRU00335"/>
    </source>
</evidence>
<evidence type="ECO:0000256" key="1">
    <source>
        <dbReference type="ARBA" id="ARBA00022491"/>
    </source>
</evidence>
<proteinExistence type="predicted"/>
<dbReference type="Proteomes" id="UP000008229">
    <property type="component" value="Chromosome"/>
</dbReference>
<dbReference type="GO" id="GO:0045892">
    <property type="term" value="P:negative regulation of DNA-templated transcription"/>
    <property type="evidence" value="ECO:0007669"/>
    <property type="project" value="InterPro"/>
</dbReference>
<dbReference type="InterPro" id="IPR036271">
    <property type="entry name" value="Tet_transcr_reg_TetR-rel_C_sf"/>
</dbReference>
<dbReference type="GO" id="GO:0000976">
    <property type="term" value="F:transcription cis-regulatory region binding"/>
    <property type="evidence" value="ECO:0007669"/>
    <property type="project" value="TreeGrafter"/>
</dbReference>
<dbReference type="Pfam" id="PF00440">
    <property type="entry name" value="TetR_N"/>
    <property type="match status" value="1"/>
</dbReference>
<dbReference type="InterPro" id="IPR009057">
    <property type="entry name" value="Homeodomain-like_sf"/>
</dbReference>
<keyword evidence="2" id="KW-0805">Transcription regulation</keyword>
<keyword evidence="4" id="KW-0804">Transcription</keyword>
<evidence type="ECO:0000256" key="4">
    <source>
        <dbReference type="ARBA" id="ARBA00023163"/>
    </source>
</evidence>
<dbReference type="InterPro" id="IPR050109">
    <property type="entry name" value="HTH-type_TetR-like_transc_reg"/>
</dbReference>
<dbReference type="Pfam" id="PF02909">
    <property type="entry name" value="TetR_C_1"/>
    <property type="match status" value="1"/>
</dbReference>
<dbReference type="OrthoDB" id="3214072at2"/>
<reference evidence="8" key="2">
    <citation type="submission" date="2010-01" db="EMBL/GenBank/DDBJ databases">
        <title>The complete genome of Conexibacter woesei DSM 14684.</title>
        <authorList>
            <consortium name="US DOE Joint Genome Institute (JGI-PGF)"/>
            <person name="Lucas S."/>
            <person name="Copeland A."/>
            <person name="Lapidus A."/>
            <person name="Glavina del Rio T."/>
            <person name="Dalin E."/>
            <person name="Tice H."/>
            <person name="Bruce D."/>
            <person name="Goodwin L."/>
            <person name="Pitluck S."/>
            <person name="Kyrpides N."/>
            <person name="Mavromatis K."/>
            <person name="Ivanova N."/>
            <person name="Mikhailova N."/>
            <person name="Chertkov O."/>
            <person name="Brettin T."/>
            <person name="Detter J.C."/>
            <person name="Han C."/>
            <person name="Larimer F."/>
            <person name="Land M."/>
            <person name="Hauser L."/>
            <person name="Markowitz V."/>
            <person name="Cheng J.-F."/>
            <person name="Hugenholtz P."/>
            <person name="Woyke T."/>
            <person name="Wu D."/>
            <person name="Pukall R."/>
            <person name="Steenblock K."/>
            <person name="Schneider S."/>
            <person name="Klenk H.-P."/>
            <person name="Eisen J.A."/>
        </authorList>
    </citation>
    <scope>NUCLEOTIDE SEQUENCE [LARGE SCALE GENOMIC DNA]</scope>
    <source>
        <strain evidence="8">DSM 14684 / CIP 108061 / JCM 11494 / NBRC 100937 / ID131577</strain>
    </source>
</reference>
<feature type="DNA-binding region" description="H-T-H motif" evidence="5">
    <location>
        <begin position="57"/>
        <end position="76"/>
    </location>
</feature>
<dbReference type="SUPFAM" id="SSF46689">
    <property type="entry name" value="Homeodomain-like"/>
    <property type="match status" value="1"/>
</dbReference>
<dbReference type="InterPro" id="IPR001647">
    <property type="entry name" value="HTH_TetR"/>
</dbReference>
<dbReference type="PANTHER" id="PTHR30055">
    <property type="entry name" value="HTH-TYPE TRANSCRIPTIONAL REGULATOR RUTR"/>
    <property type="match status" value="1"/>
</dbReference>
<dbReference type="KEGG" id="cwo:Cwoe_5582"/>
<sequence>MTITGRQRGRTGHRRQDATSVWLRTPRATREGPALSPARIVEEAVALLDEAGVEGLTMRRLADRLGAGVTTLYWHVETKDDMVDLALDAIFGETPVPSEAPDARTWRDGVVGVLNDWRATMLRHPWSAALLQRPTLGPNLLARMEYLQAALVSAGFSDQRLTAATWTLYNYVMGATVAKASHELSADDRQTAQQRLHDQRDRYPTLSASDYMLQDDWDGTFTTGLTYLLDGIAADSAPVKGADGCEIASK</sequence>
<name>D3F0Q3_CONWI</name>
<protein>
    <submittedName>
        <fullName evidence="7">Transcriptional regulator, TetR family</fullName>
    </submittedName>
</protein>
<evidence type="ECO:0000256" key="3">
    <source>
        <dbReference type="ARBA" id="ARBA00023125"/>
    </source>
</evidence>
<feature type="domain" description="HTH tetR-type" evidence="6">
    <location>
        <begin position="34"/>
        <end position="94"/>
    </location>
</feature>
<dbReference type="PANTHER" id="PTHR30055:SF151">
    <property type="entry name" value="TRANSCRIPTIONAL REGULATORY PROTEIN"/>
    <property type="match status" value="1"/>
</dbReference>
<organism evidence="7 8">
    <name type="scientific">Conexibacter woesei (strain DSM 14684 / CCUG 47730 / CIP 108061 / JCM 11494 / NBRC 100937 / ID131577)</name>
    <dbReference type="NCBI Taxonomy" id="469383"/>
    <lineage>
        <taxon>Bacteria</taxon>
        <taxon>Bacillati</taxon>
        <taxon>Actinomycetota</taxon>
        <taxon>Thermoleophilia</taxon>
        <taxon>Solirubrobacterales</taxon>
        <taxon>Conexibacteraceae</taxon>
        <taxon>Conexibacter</taxon>
    </lineage>
</organism>
<dbReference type="STRING" id="469383.Cwoe_5582"/>
<dbReference type="InterPro" id="IPR003012">
    <property type="entry name" value="Tet_transcr_reg_TetR"/>
</dbReference>
<dbReference type="Gene3D" id="1.10.10.60">
    <property type="entry name" value="Homeodomain-like"/>
    <property type="match status" value="1"/>
</dbReference>
<dbReference type="Gene3D" id="1.10.357.10">
    <property type="entry name" value="Tetracycline Repressor, domain 2"/>
    <property type="match status" value="1"/>
</dbReference>
<dbReference type="SUPFAM" id="SSF48498">
    <property type="entry name" value="Tetracyclin repressor-like, C-terminal domain"/>
    <property type="match status" value="1"/>
</dbReference>
<dbReference type="InterPro" id="IPR023772">
    <property type="entry name" value="DNA-bd_HTH_TetR-type_CS"/>
</dbReference>
<dbReference type="GO" id="GO:0046677">
    <property type="term" value="P:response to antibiotic"/>
    <property type="evidence" value="ECO:0007669"/>
    <property type="project" value="InterPro"/>
</dbReference>
<evidence type="ECO:0000313" key="7">
    <source>
        <dbReference type="EMBL" id="ADB53987.1"/>
    </source>
</evidence>
<evidence type="ECO:0000313" key="8">
    <source>
        <dbReference type="Proteomes" id="UP000008229"/>
    </source>
</evidence>
<keyword evidence="3 5" id="KW-0238">DNA-binding</keyword>
<dbReference type="InterPro" id="IPR004111">
    <property type="entry name" value="Repressor_TetR_C"/>
</dbReference>
<evidence type="ECO:0000256" key="2">
    <source>
        <dbReference type="ARBA" id="ARBA00023015"/>
    </source>
</evidence>
<dbReference type="EMBL" id="CP001854">
    <property type="protein sequence ID" value="ADB53987.1"/>
    <property type="molecule type" value="Genomic_DNA"/>
</dbReference>
<dbReference type="eggNOG" id="COG1309">
    <property type="taxonomic scope" value="Bacteria"/>
</dbReference>
<dbReference type="RefSeq" id="WP_012937038.1">
    <property type="nucleotide sequence ID" value="NC_013739.1"/>
</dbReference>
<dbReference type="PROSITE" id="PS01081">
    <property type="entry name" value="HTH_TETR_1"/>
    <property type="match status" value="1"/>
</dbReference>
<keyword evidence="8" id="KW-1185">Reference proteome</keyword>
<dbReference type="AlphaFoldDB" id="D3F0Q3"/>
<accession>D3F0Q3</accession>
<keyword evidence="1" id="KW-0678">Repressor</keyword>
<reference evidence="7 8" key="1">
    <citation type="journal article" date="2010" name="Stand. Genomic Sci.">
        <title>Complete genome sequence of Conexibacter woesei type strain (ID131577).</title>
        <authorList>
            <person name="Pukall R."/>
            <person name="Lapidus A."/>
            <person name="Glavina Del Rio T."/>
            <person name="Copeland A."/>
            <person name="Tice H."/>
            <person name="Cheng J.-F."/>
            <person name="Lucas S."/>
            <person name="Chen F."/>
            <person name="Nolan M."/>
            <person name="Bruce D."/>
            <person name="Goodwin L."/>
            <person name="Pitluck S."/>
            <person name="Mavromatis K."/>
            <person name="Ivanova N."/>
            <person name="Ovchinnikova G."/>
            <person name="Pati A."/>
            <person name="Chen A."/>
            <person name="Palaniappan K."/>
            <person name="Land M."/>
            <person name="Hauser L."/>
            <person name="Chang Y.-J."/>
            <person name="Jeffries C.D."/>
            <person name="Chain P."/>
            <person name="Meincke L."/>
            <person name="Sims D."/>
            <person name="Brettin T."/>
            <person name="Detter J.C."/>
            <person name="Rohde M."/>
            <person name="Goeker M."/>
            <person name="Bristow J."/>
            <person name="Eisen J.A."/>
            <person name="Markowitz V."/>
            <person name="Kyrpides N.C."/>
            <person name="Klenk H.-P."/>
            <person name="Hugenholtz P."/>
        </authorList>
    </citation>
    <scope>NUCLEOTIDE SEQUENCE [LARGE SCALE GENOMIC DNA]</scope>
    <source>
        <strain evidence="8">DSM 14684 / CIP 108061 / JCM 11494 / NBRC 100937 / ID131577</strain>
    </source>
</reference>
<gene>
    <name evidence="7" type="ordered locus">Cwoe_5582</name>
</gene>
<evidence type="ECO:0000259" key="6">
    <source>
        <dbReference type="PROSITE" id="PS50977"/>
    </source>
</evidence>
<dbReference type="PRINTS" id="PR00400">
    <property type="entry name" value="TETREPRESSOR"/>
</dbReference>